<feature type="compositionally biased region" description="Polar residues" evidence="1">
    <location>
        <begin position="170"/>
        <end position="193"/>
    </location>
</feature>
<feature type="compositionally biased region" description="Basic and acidic residues" evidence="1">
    <location>
        <begin position="332"/>
        <end position="364"/>
    </location>
</feature>
<evidence type="ECO:0000313" key="4">
    <source>
        <dbReference type="EMBL" id="GFZ01888.1"/>
    </source>
</evidence>
<keyword evidence="2" id="KW-0812">Transmembrane</keyword>
<feature type="domain" description="THO complex subunitTHOC2 C-terminal" evidence="3">
    <location>
        <begin position="3"/>
        <end position="53"/>
    </location>
</feature>
<dbReference type="PANTHER" id="PTHR21597:SF0">
    <property type="entry name" value="THO COMPLEX SUBUNIT 2"/>
    <property type="match status" value="1"/>
</dbReference>
<comment type="caution">
    <text evidence="4">The sequence shown here is derived from an EMBL/GenBank/DDBJ whole genome shotgun (WGS) entry which is preliminary data.</text>
</comment>
<dbReference type="GO" id="GO:0006397">
    <property type="term" value="P:mRNA processing"/>
    <property type="evidence" value="ECO:0007669"/>
    <property type="project" value="InterPro"/>
</dbReference>
<feature type="compositionally biased region" description="Basic and acidic residues" evidence="1">
    <location>
        <begin position="154"/>
        <end position="163"/>
    </location>
</feature>
<protein>
    <submittedName>
        <fullName evidence="4">Similar to THO2</fullName>
    </submittedName>
</protein>
<gene>
    <name evidence="4" type="ORF">Acr_15g0004970</name>
</gene>
<feature type="transmembrane region" description="Helical" evidence="2">
    <location>
        <begin position="53"/>
        <end position="75"/>
    </location>
</feature>
<dbReference type="Pfam" id="PF11262">
    <property type="entry name" value="Tho2"/>
    <property type="match status" value="1"/>
</dbReference>
<feature type="compositionally biased region" description="Basic and acidic residues" evidence="1">
    <location>
        <begin position="254"/>
        <end position="296"/>
    </location>
</feature>
<dbReference type="InterPro" id="IPR040007">
    <property type="entry name" value="Tho2"/>
</dbReference>
<dbReference type="OrthoDB" id="1737776at2759"/>
<proteinExistence type="predicted"/>
<dbReference type="PANTHER" id="PTHR21597">
    <property type="entry name" value="THO2 PROTEIN"/>
    <property type="match status" value="1"/>
</dbReference>
<keyword evidence="2" id="KW-1133">Transmembrane helix</keyword>
<organism evidence="4 5">
    <name type="scientific">Actinidia rufa</name>
    <dbReference type="NCBI Taxonomy" id="165716"/>
    <lineage>
        <taxon>Eukaryota</taxon>
        <taxon>Viridiplantae</taxon>
        <taxon>Streptophyta</taxon>
        <taxon>Embryophyta</taxon>
        <taxon>Tracheophyta</taxon>
        <taxon>Spermatophyta</taxon>
        <taxon>Magnoliopsida</taxon>
        <taxon>eudicotyledons</taxon>
        <taxon>Gunneridae</taxon>
        <taxon>Pentapetalae</taxon>
        <taxon>asterids</taxon>
        <taxon>Ericales</taxon>
        <taxon>Actinidiaceae</taxon>
        <taxon>Actinidia</taxon>
    </lineage>
</organism>
<dbReference type="AlphaFoldDB" id="A0A7J0FVC0"/>
<evidence type="ECO:0000259" key="3">
    <source>
        <dbReference type="Pfam" id="PF11262"/>
    </source>
</evidence>
<sequence>MHWKWSQRITRLLIQCLESTEYMEIQNALLLLTKNSSVFPVTRKSGINLEKRVGLCGNMILYEVLATGVAAALAARKPSWITEEFGMGYLELKPAPSLASKSLGSAFLSSFVLFLERWSLPTRSVSKQPTQDLGKDDNKSGKAVGRTSGSSSNIERDLVHPLEGRPGGTANVSSLGAATGSTLPTSVKSSTQSVKLLDIRGSEPKVESVVAKSSDLRAFAVKYDSTDVSDVQRPPSFKPVHSSRHDNSIIASKSGDKPQKRVSPAEEPDRQNKRRKGETDSRDLDGRRDEDGDRRFGTARHSQRLSPMHEEREWRRSEENRMPLFHRMMQNVEEKKIRKREEREGLSVKMYDREWDDEKRQRAEPKRRHR</sequence>
<dbReference type="GO" id="GO:0006406">
    <property type="term" value="P:mRNA export from nucleus"/>
    <property type="evidence" value="ECO:0007669"/>
    <property type="project" value="InterPro"/>
</dbReference>
<name>A0A7J0FVC0_9ERIC</name>
<evidence type="ECO:0000256" key="1">
    <source>
        <dbReference type="SAM" id="MobiDB-lite"/>
    </source>
</evidence>
<evidence type="ECO:0000313" key="5">
    <source>
        <dbReference type="Proteomes" id="UP000585474"/>
    </source>
</evidence>
<dbReference type="GO" id="GO:0003729">
    <property type="term" value="F:mRNA binding"/>
    <property type="evidence" value="ECO:0007669"/>
    <property type="project" value="TreeGrafter"/>
</dbReference>
<feature type="region of interest" description="Disordered" evidence="1">
    <location>
        <begin position="125"/>
        <end position="193"/>
    </location>
</feature>
<dbReference type="EMBL" id="BJWL01000015">
    <property type="protein sequence ID" value="GFZ01888.1"/>
    <property type="molecule type" value="Genomic_DNA"/>
</dbReference>
<dbReference type="GO" id="GO:0000445">
    <property type="term" value="C:THO complex part of transcription export complex"/>
    <property type="evidence" value="ECO:0007669"/>
    <property type="project" value="TreeGrafter"/>
</dbReference>
<dbReference type="InterPro" id="IPR021418">
    <property type="entry name" value="THO_THOC2_C"/>
</dbReference>
<evidence type="ECO:0000256" key="2">
    <source>
        <dbReference type="SAM" id="Phobius"/>
    </source>
</evidence>
<keyword evidence="2" id="KW-0472">Membrane</keyword>
<feature type="compositionally biased region" description="Basic and acidic residues" evidence="1">
    <location>
        <begin position="307"/>
        <end position="321"/>
    </location>
</feature>
<dbReference type="Proteomes" id="UP000585474">
    <property type="component" value="Unassembled WGS sequence"/>
</dbReference>
<keyword evidence="5" id="KW-1185">Reference proteome</keyword>
<accession>A0A7J0FVC0</accession>
<feature type="region of interest" description="Disordered" evidence="1">
    <location>
        <begin position="226"/>
        <end position="370"/>
    </location>
</feature>
<reference evidence="4 5" key="1">
    <citation type="submission" date="2019-07" db="EMBL/GenBank/DDBJ databases">
        <title>De Novo Assembly of kiwifruit Actinidia rufa.</title>
        <authorList>
            <person name="Sugita-Konishi S."/>
            <person name="Sato K."/>
            <person name="Mori E."/>
            <person name="Abe Y."/>
            <person name="Kisaki G."/>
            <person name="Hamano K."/>
            <person name="Suezawa K."/>
            <person name="Otani M."/>
            <person name="Fukuda T."/>
            <person name="Manabe T."/>
            <person name="Gomi K."/>
            <person name="Tabuchi M."/>
            <person name="Akimitsu K."/>
            <person name="Kataoka I."/>
        </authorList>
    </citation>
    <scope>NUCLEOTIDE SEQUENCE [LARGE SCALE GENOMIC DNA]</scope>
    <source>
        <strain evidence="5">cv. Fuchu</strain>
    </source>
</reference>